<evidence type="ECO:0000256" key="5">
    <source>
        <dbReference type="ARBA" id="ARBA00022741"/>
    </source>
</evidence>
<keyword evidence="5" id="KW-0547">Nucleotide-binding</keyword>
<evidence type="ECO:0000256" key="2">
    <source>
        <dbReference type="ARBA" id="ARBA00005051"/>
    </source>
</evidence>
<evidence type="ECO:0000256" key="7">
    <source>
        <dbReference type="ARBA" id="ARBA00022840"/>
    </source>
</evidence>
<evidence type="ECO:0000256" key="1">
    <source>
        <dbReference type="ARBA" id="ARBA00000198"/>
    </source>
</evidence>
<protein>
    <recommendedName>
        <fullName evidence="3">2-amino-4-hydroxy-6-hydroxymethyldihydropteridine diphosphokinase</fullName>
        <ecNumber evidence="3">2.7.6.3</ecNumber>
    </recommendedName>
</protein>
<dbReference type="GO" id="GO:0003848">
    <property type="term" value="F:2-amino-4-hydroxy-6-hydroxymethyldihydropteridine diphosphokinase activity"/>
    <property type="evidence" value="ECO:0007669"/>
    <property type="project" value="UniProtKB-EC"/>
</dbReference>
<dbReference type="PANTHER" id="PTHR43071:SF1">
    <property type="entry name" value="2-AMINO-4-HYDROXY-6-HYDROXYMETHYLDIHYDROPTERIDINE PYROPHOSPHOKINASE"/>
    <property type="match status" value="1"/>
</dbReference>
<dbReference type="InterPro" id="IPR035907">
    <property type="entry name" value="Hppk_sf"/>
</dbReference>
<keyword evidence="8" id="KW-0289">Folate biosynthesis</keyword>
<dbReference type="Gene3D" id="3.30.70.560">
    <property type="entry name" value="7,8-Dihydro-6-hydroxymethylpterin-pyrophosphokinase HPPK"/>
    <property type="match status" value="1"/>
</dbReference>
<evidence type="ECO:0000259" key="9">
    <source>
        <dbReference type="PROSITE" id="PS00794"/>
    </source>
</evidence>
<keyword evidence="7" id="KW-0067">ATP-binding</keyword>
<dbReference type="SUPFAM" id="SSF55083">
    <property type="entry name" value="6-hydroxymethyl-7,8-dihydropterin pyrophosphokinase, HPPK"/>
    <property type="match status" value="1"/>
</dbReference>
<accession>A0ABU9VCQ3</accession>
<keyword evidence="4 10" id="KW-0808">Transferase</keyword>
<dbReference type="NCBIfam" id="TIGR01498">
    <property type="entry name" value="folK"/>
    <property type="match status" value="1"/>
</dbReference>
<comment type="pathway">
    <text evidence="2">Cofactor biosynthesis; tetrahydrofolate biosynthesis; 2-amino-4-hydroxy-6-hydroxymethyl-7,8-dihydropteridine diphosphate from 7,8-dihydroneopterin triphosphate: step 4/4.</text>
</comment>
<organism evidence="10 11">
    <name type="scientific">Alkalicoccobacillus gibsonii</name>
    <dbReference type="NCBI Taxonomy" id="79881"/>
    <lineage>
        <taxon>Bacteria</taxon>
        <taxon>Bacillati</taxon>
        <taxon>Bacillota</taxon>
        <taxon>Bacilli</taxon>
        <taxon>Bacillales</taxon>
        <taxon>Bacillaceae</taxon>
        <taxon>Alkalicoccobacillus</taxon>
    </lineage>
</organism>
<dbReference type="Proteomes" id="UP001418796">
    <property type="component" value="Unassembled WGS sequence"/>
</dbReference>
<dbReference type="EMBL" id="JBCITK010000001">
    <property type="protein sequence ID" value="MEN0641676.1"/>
    <property type="molecule type" value="Genomic_DNA"/>
</dbReference>
<keyword evidence="6" id="KW-0418">Kinase</keyword>
<gene>
    <name evidence="10" type="primary">folK</name>
    <name evidence="10" type="ORF">MKY91_00580</name>
</gene>
<keyword evidence="11" id="KW-1185">Reference proteome</keyword>
<evidence type="ECO:0000313" key="11">
    <source>
        <dbReference type="Proteomes" id="UP001418796"/>
    </source>
</evidence>
<proteinExistence type="predicted"/>
<dbReference type="InterPro" id="IPR000550">
    <property type="entry name" value="Hppk"/>
</dbReference>
<comment type="caution">
    <text evidence="10">The sequence shown here is derived from an EMBL/GenBank/DDBJ whole genome shotgun (WGS) entry which is preliminary data.</text>
</comment>
<dbReference type="RefSeq" id="WP_343128918.1">
    <property type="nucleotide sequence ID" value="NZ_JBCITK010000001.1"/>
</dbReference>
<dbReference type="PROSITE" id="PS00794">
    <property type="entry name" value="HPPK"/>
    <property type="match status" value="1"/>
</dbReference>
<comment type="catalytic activity">
    <reaction evidence="1">
        <text>6-hydroxymethyl-7,8-dihydropterin + ATP = (7,8-dihydropterin-6-yl)methyl diphosphate + AMP + H(+)</text>
        <dbReference type="Rhea" id="RHEA:11412"/>
        <dbReference type="ChEBI" id="CHEBI:15378"/>
        <dbReference type="ChEBI" id="CHEBI:30616"/>
        <dbReference type="ChEBI" id="CHEBI:44841"/>
        <dbReference type="ChEBI" id="CHEBI:72950"/>
        <dbReference type="ChEBI" id="CHEBI:456215"/>
        <dbReference type="EC" id="2.7.6.3"/>
    </reaction>
</comment>
<dbReference type="CDD" id="cd00483">
    <property type="entry name" value="HPPK"/>
    <property type="match status" value="1"/>
</dbReference>
<evidence type="ECO:0000256" key="8">
    <source>
        <dbReference type="ARBA" id="ARBA00022909"/>
    </source>
</evidence>
<feature type="domain" description="7,8-dihydro-6-hydroxymethylpterin-pyrophosphokinase" evidence="9">
    <location>
        <begin position="88"/>
        <end position="99"/>
    </location>
</feature>
<evidence type="ECO:0000256" key="4">
    <source>
        <dbReference type="ARBA" id="ARBA00022679"/>
    </source>
</evidence>
<dbReference type="Pfam" id="PF01288">
    <property type="entry name" value="HPPK"/>
    <property type="match status" value="1"/>
</dbReference>
<name>A0ABU9VCQ3_9BACI</name>
<sequence>MANVYLSLGSNMESRIGYLEKAISKLRLMKDSEVTAISSIYETDPVGYIDQPSFLNLVVCLKTTLPPFELLAETQQIENELGRKREIRWGPRTIDLDILLYDQENMKMESLTLPHPRMWQRSFVIIPLLEVAPDLSFDVQGVTLKQVYDQLQDKEGVRMWKP</sequence>
<dbReference type="PANTHER" id="PTHR43071">
    <property type="entry name" value="2-AMINO-4-HYDROXY-6-HYDROXYMETHYLDIHYDROPTERIDINE PYROPHOSPHOKINASE"/>
    <property type="match status" value="1"/>
</dbReference>
<dbReference type="EC" id="2.7.6.3" evidence="3"/>
<evidence type="ECO:0000256" key="6">
    <source>
        <dbReference type="ARBA" id="ARBA00022777"/>
    </source>
</evidence>
<reference evidence="10 11" key="1">
    <citation type="submission" date="2024-03" db="EMBL/GenBank/DDBJ databases">
        <title>Bacilli Hybrid Assemblies.</title>
        <authorList>
            <person name="Kovac J."/>
        </authorList>
    </citation>
    <scope>NUCLEOTIDE SEQUENCE [LARGE SCALE GENOMIC DNA]</scope>
    <source>
        <strain evidence="10 11">FSL R7-0666</strain>
    </source>
</reference>
<evidence type="ECO:0000256" key="3">
    <source>
        <dbReference type="ARBA" id="ARBA00013253"/>
    </source>
</evidence>
<evidence type="ECO:0000313" key="10">
    <source>
        <dbReference type="EMBL" id="MEN0641676.1"/>
    </source>
</evidence>